<dbReference type="PANTHER" id="PTHR41534">
    <property type="entry name" value="BLR3401 PROTEIN"/>
    <property type="match status" value="1"/>
</dbReference>
<dbReference type="Pfam" id="PF00866">
    <property type="entry name" value="Ring_hydroxyl_B"/>
    <property type="match status" value="1"/>
</dbReference>
<dbReference type="NCBIfam" id="NF007479">
    <property type="entry name" value="PRK10069.1"/>
    <property type="match status" value="1"/>
</dbReference>
<protein>
    <submittedName>
        <fullName evidence="4">Aromatic-ring-hydroxylating dioxygenase subunit beta</fullName>
    </submittedName>
</protein>
<keyword evidence="2" id="KW-0560">Oxidoreductase</keyword>
<dbReference type="InterPro" id="IPR032710">
    <property type="entry name" value="NTF2-like_dom_sf"/>
</dbReference>
<proteinExistence type="inferred from homology"/>
<dbReference type="Gene3D" id="3.10.450.50">
    <property type="match status" value="1"/>
</dbReference>
<dbReference type="EMBL" id="JAAGWH010000038">
    <property type="protein sequence ID" value="NEK95203.1"/>
    <property type="molecule type" value="Genomic_DNA"/>
</dbReference>
<dbReference type="Proteomes" id="UP000471152">
    <property type="component" value="Unassembled WGS sequence"/>
</dbReference>
<dbReference type="PANTHER" id="PTHR41534:SF2">
    <property type="entry name" value="3-PHENYLPROPIONATE_CINNAMIC ACID DIOXYGENASE SUBUNIT BETA"/>
    <property type="match status" value="1"/>
</dbReference>
<dbReference type="EMBL" id="JAAGWB010000040">
    <property type="protein sequence ID" value="NEN52091.1"/>
    <property type="molecule type" value="Genomic_DNA"/>
</dbReference>
<dbReference type="Proteomes" id="UP000468828">
    <property type="component" value="Unassembled WGS sequence"/>
</dbReference>
<evidence type="ECO:0000313" key="5">
    <source>
        <dbReference type="Proteomes" id="UP000468828"/>
    </source>
</evidence>
<keyword evidence="4" id="KW-0223">Dioxygenase</keyword>
<organism evidence="4 6">
    <name type="scientific">Modestobacter muralis</name>
    <dbReference type="NCBI Taxonomy" id="1608614"/>
    <lineage>
        <taxon>Bacteria</taxon>
        <taxon>Bacillati</taxon>
        <taxon>Actinomycetota</taxon>
        <taxon>Actinomycetes</taxon>
        <taxon>Geodermatophilales</taxon>
        <taxon>Geodermatophilaceae</taxon>
        <taxon>Modestobacter</taxon>
    </lineage>
</organism>
<gene>
    <name evidence="4" type="ORF">G3R41_14305</name>
    <name evidence="3" type="ORF">GCU67_13655</name>
</gene>
<dbReference type="InterPro" id="IPR000391">
    <property type="entry name" value="Rng_hydr_dOase-bsu"/>
</dbReference>
<dbReference type="RefSeq" id="WP_163611770.1">
    <property type="nucleotide sequence ID" value="NZ_JAAGWB010000040.1"/>
</dbReference>
<reference evidence="4 6" key="2">
    <citation type="submission" date="2020-02" db="EMBL/GenBank/DDBJ databases">
        <title>The WGS of Modestobacter muralis DSM 100205.</title>
        <authorList>
            <person name="Jiang Z."/>
        </authorList>
    </citation>
    <scope>NUCLEOTIDE SEQUENCE [LARGE SCALE GENOMIC DNA]</scope>
    <source>
        <strain evidence="4 6">DSM 100205</strain>
    </source>
</reference>
<reference evidence="3 5" key="1">
    <citation type="submission" date="2020-01" db="EMBL/GenBank/DDBJ databases">
        <title>the WGS Modestobacter muralis CPCC 204518.</title>
        <authorList>
            <person name="Jiang Z."/>
        </authorList>
    </citation>
    <scope>NUCLEOTIDE SEQUENCE [LARGE SCALE GENOMIC DNA]</scope>
    <source>
        <strain evidence="3 5">DSM 100205</strain>
    </source>
</reference>
<dbReference type="CDD" id="cd00667">
    <property type="entry name" value="ring_hydroxylating_dioxygenases_beta"/>
    <property type="match status" value="1"/>
</dbReference>
<dbReference type="SUPFAM" id="SSF54427">
    <property type="entry name" value="NTF2-like"/>
    <property type="match status" value="1"/>
</dbReference>
<evidence type="ECO:0000313" key="3">
    <source>
        <dbReference type="EMBL" id="NEK95203.1"/>
    </source>
</evidence>
<dbReference type="GO" id="GO:0051213">
    <property type="term" value="F:dioxygenase activity"/>
    <property type="evidence" value="ECO:0007669"/>
    <property type="project" value="UniProtKB-KW"/>
</dbReference>
<comment type="caution">
    <text evidence="4">The sequence shown here is derived from an EMBL/GenBank/DDBJ whole genome shotgun (WGS) entry which is preliminary data.</text>
</comment>
<name>A0A6P0H8H6_9ACTN</name>
<evidence type="ECO:0000256" key="2">
    <source>
        <dbReference type="ARBA" id="ARBA00023002"/>
    </source>
</evidence>
<evidence type="ECO:0000256" key="1">
    <source>
        <dbReference type="ARBA" id="ARBA00009570"/>
    </source>
</evidence>
<evidence type="ECO:0000313" key="6">
    <source>
        <dbReference type="Proteomes" id="UP000471152"/>
    </source>
</evidence>
<accession>A0A6P0H8H6</accession>
<comment type="similarity">
    <text evidence="1">Belongs to the bacterial ring-hydroxylating dioxygenase beta subunit family.</text>
</comment>
<sequence>MTSSLTDLRRDVEDFLYREAKLLDEQRYDEWLGLFTEDVRYWMPITETREVRQHRDHVPGEWALVEDDSRFLAKRMERLAGGLAHSEQPRSRTRRFISNVLVTPEADGDLVAESNFIVFQSRRANCEQFFVGSRRDRLVTFGESWKIAERTVLLDHRVLPRAISIFF</sequence>
<dbReference type="AlphaFoldDB" id="A0A6P0H8H6"/>
<dbReference type="GO" id="GO:0019380">
    <property type="term" value="P:3-phenylpropionate catabolic process"/>
    <property type="evidence" value="ECO:0007669"/>
    <property type="project" value="TreeGrafter"/>
</dbReference>
<keyword evidence="5" id="KW-1185">Reference proteome</keyword>
<evidence type="ECO:0000313" key="4">
    <source>
        <dbReference type="EMBL" id="NEN52091.1"/>
    </source>
</evidence>